<evidence type="ECO:0000256" key="1">
    <source>
        <dbReference type="SAM" id="MobiDB-lite"/>
    </source>
</evidence>
<reference evidence="3" key="1">
    <citation type="journal article" date="2019" name="Int. J. Syst. Evol. Microbiol.">
        <title>The Global Catalogue of Microorganisms (GCM) 10K type strain sequencing project: providing services to taxonomists for standard genome sequencing and annotation.</title>
        <authorList>
            <consortium name="The Broad Institute Genomics Platform"/>
            <consortium name="The Broad Institute Genome Sequencing Center for Infectious Disease"/>
            <person name="Wu L."/>
            <person name="Ma J."/>
        </authorList>
    </citation>
    <scope>NUCLEOTIDE SEQUENCE [LARGE SCALE GENOMIC DNA]</scope>
    <source>
        <strain evidence="3">JCM 15443</strain>
    </source>
</reference>
<protein>
    <submittedName>
        <fullName evidence="2">ATPase</fullName>
    </submittedName>
</protein>
<comment type="caution">
    <text evidence="2">The sequence shown here is derived from an EMBL/GenBank/DDBJ whole genome shotgun (WGS) entry which is preliminary data.</text>
</comment>
<dbReference type="Proteomes" id="UP000661918">
    <property type="component" value="Unassembled WGS sequence"/>
</dbReference>
<dbReference type="RefSeq" id="WP_188901800.1">
    <property type="nucleotide sequence ID" value="NZ_BMOM01000005.1"/>
</dbReference>
<dbReference type="Gene3D" id="3.30.565.10">
    <property type="entry name" value="Histidine kinase-like ATPase, C-terminal domain"/>
    <property type="match status" value="1"/>
</dbReference>
<feature type="compositionally biased region" description="Basic and acidic residues" evidence="1">
    <location>
        <begin position="324"/>
        <end position="337"/>
    </location>
</feature>
<organism evidence="2 3">
    <name type="scientific">Deinococcus aerophilus</name>
    <dbReference type="NCBI Taxonomy" id="522488"/>
    <lineage>
        <taxon>Bacteria</taxon>
        <taxon>Thermotogati</taxon>
        <taxon>Deinococcota</taxon>
        <taxon>Deinococci</taxon>
        <taxon>Deinococcales</taxon>
        <taxon>Deinococcaceae</taxon>
        <taxon>Deinococcus</taxon>
    </lineage>
</organism>
<proteinExistence type="predicted"/>
<evidence type="ECO:0000313" key="2">
    <source>
        <dbReference type="EMBL" id="GGM02553.1"/>
    </source>
</evidence>
<dbReference type="EMBL" id="BMOM01000005">
    <property type="protein sequence ID" value="GGM02553.1"/>
    <property type="molecule type" value="Genomic_DNA"/>
</dbReference>
<gene>
    <name evidence="2" type="ORF">GCM10010841_08840</name>
</gene>
<accession>A0ABQ2GMT1</accession>
<name>A0ABQ2GMT1_9DEIO</name>
<dbReference type="SUPFAM" id="SSF55874">
    <property type="entry name" value="ATPase domain of HSP90 chaperone/DNA topoisomerase II/histidine kinase"/>
    <property type="match status" value="1"/>
</dbReference>
<feature type="region of interest" description="Disordered" evidence="1">
    <location>
        <begin position="324"/>
        <end position="349"/>
    </location>
</feature>
<sequence length="386" mass="41706">MTREVEIAPSPAGTLAALTGAGYTVQSAVADLIDNAISAGAREISLSLDLGGGGTLTLQDDGHGMDGEVLVQAMKIGYMHGEVRNASDLGRFGTGLKAASLYLSQSGQFTLSSARAGGRGTVATLDTERMAQTGRWLIDVQDEVDLLVGTTVRIAAPLLALRPELASAEMRKLSEHLRCTFATYLADGLSICVQGTLLRPWSLCSPELPEVSSLSSVRLDDKRVRITPFILPTYTDDPEVEGPLGRHEHAGFHVHRAGRALTLGGWLGLGIGRRHRAASDRVRVLVDIGPELDRDWRVNLSKSGCAIPPRLKPRLRDILDDVMDRAGRQRGPRERSGDTPTNTGDLWNGKAIRRDHPLVQDVMGNSRAPGGVEHLLIRLEEERHHG</sequence>
<evidence type="ECO:0000313" key="3">
    <source>
        <dbReference type="Proteomes" id="UP000661918"/>
    </source>
</evidence>
<dbReference type="InterPro" id="IPR036890">
    <property type="entry name" value="HATPase_C_sf"/>
</dbReference>
<keyword evidence="3" id="KW-1185">Reference proteome</keyword>
<dbReference type="Pfam" id="PF13589">
    <property type="entry name" value="HATPase_c_3"/>
    <property type="match status" value="1"/>
</dbReference>